<keyword evidence="6" id="KW-1185">Reference proteome</keyword>
<reference evidence="5 6" key="1">
    <citation type="submission" date="2020-10" db="EMBL/GenBank/DDBJ databases">
        <title>Pygocentrus nattereri (red-bellied piranha) genome, fPygNat1, primary haplotype.</title>
        <authorList>
            <person name="Myers G."/>
            <person name="Meyer A."/>
            <person name="Karagic N."/>
            <person name="Pippel M."/>
            <person name="Winkler S."/>
            <person name="Tracey A."/>
            <person name="Wood J."/>
            <person name="Formenti G."/>
            <person name="Howe K."/>
            <person name="Fedrigo O."/>
            <person name="Jarvis E.D."/>
        </authorList>
    </citation>
    <scope>NUCLEOTIDE SEQUENCE [LARGE SCALE GENOMIC DNA]</scope>
</reference>
<dbReference type="InterPro" id="IPR003599">
    <property type="entry name" value="Ig_sub"/>
</dbReference>
<evidence type="ECO:0000256" key="2">
    <source>
        <dbReference type="ARBA" id="ARBA00023130"/>
    </source>
</evidence>
<dbReference type="Proteomes" id="UP001501920">
    <property type="component" value="Chromosome 14"/>
</dbReference>
<dbReference type="InterPro" id="IPR013106">
    <property type="entry name" value="Ig_V-set"/>
</dbReference>
<dbReference type="Ensembl" id="ENSPNAT00000014344.2">
    <property type="protein sequence ID" value="ENSPNAP00000000148.2"/>
    <property type="gene ID" value="ENSPNAG00000007303.2"/>
</dbReference>
<dbReference type="GO" id="GO:0005576">
    <property type="term" value="C:extracellular region"/>
    <property type="evidence" value="ECO:0007669"/>
    <property type="project" value="UniProtKB-ARBA"/>
</dbReference>
<dbReference type="PANTHER" id="PTHR23266">
    <property type="entry name" value="IMMUNOGLOBULIN HEAVY CHAIN"/>
    <property type="match status" value="1"/>
</dbReference>
<dbReference type="InterPro" id="IPR036179">
    <property type="entry name" value="Ig-like_dom_sf"/>
</dbReference>
<dbReference type="GO" id="GO:0019814">
    <property type="term" value="C:immunoglobulin complex"/>
    <property type="evidence" value="ECO:0007669"/>
    <property type="project" value="UniProtKB-KW"/>
</dbReference>
<sequence>MNWTGHVILESIPSDPVLVRPGGSFSVSCKAVGYDFGSYSMHWIRQPSGKALQWIGRIYTNTGTTAYTKGLEGRIEIMKDNSKSTSYLKLSGLTVEDTAVYYCARLAQCDKQMGRVYKNQQLSSLVMQGSVSLHPVQTILLS</sequence>
<feature type="domain" description="Ig-like" evidence="4">
    <location>
        <begin position="19"/>
        <end position="103"/>
    </location>
</feature>
<keyword evidence="2" id="KW-1064">Adaptive immunity</keyword>
<proteinExistence type="predicted"/>
<evidence type="ECO:0000256" key="3">
    <source>
        <dbReference type="ARBA" id="ARBA00043265"/>
    </source>
</evidence>
<dbReference type="STRING" id="42514.ENSPNAP00000000148"/>
<reference evidence="5" key="2">
    <citation type="submission" date="2025-08" db="UniProtKB">
        <authorList>
            <consortium name="Ensembl"/>
        </authorList>
    </citation>
    <scope>IDENTIFICATION</scope>
</reference>
<dbReference type="SMART" id="SM00406">
    <property type="entry name" value="IGv"/>
    <property type="match status" value="1"/>
</dbReference>
<dbReference type="Gene3D" id="2.60.40.10">
    <property type="entry name" value="Immunoglobulins"/>
    <property type="match status" value="1"/>
</dbReference>
<keyword evidence="1" id="KW-0391">Immunity</keyword>
<accession>A0A3B4BKR8</accession>
<organism evidence="5 6">
    <name type="scientific">Pygocentrus nattereri</name>
    <name type="common">Red-bellied piranha</name>
    <dbReference type="NCBI Taxonomy" id="42514"/>
    <lineage>
        <taxon>Eukaryota</taxon>
        <taxon>Metazoa</taxon>
        <taxon>Chordata</taxon>
        <taxon>Craniata</taxon>
        <taxon>Vertebrata</taxon>
        <taxon>Euteleostomi</taxon>
        <taxon>Actinopterygii</taxon>
        <taxon>Neopterygii</taxon>
        <taxon>Teleostei</taxon>
        <taxon>Ostariophysi</taxon>
        <taxon>Characiformes</taxon>
        <taxon>Characoidei</taxon>
        <taxon>Pygocentrus</taxon>
    </lineage>
</organism>
<evidence type="ECO:0000313" key="6">
    <source>
        <dbReference type="Proteomes" id="UP001501920"/>
    </source>
</evidence>
<protein>
    <recommendedName>
        <fullName evidence="4">Ig-like domain-containing protein</fullName>
    </recommendedName>
</protein>
<evidence type="ECO:0000313" key="5">
    <source>
        <dbReference type="Ensembl" id="ENSPNAP00000000148.2"/>
    </source>
</evidence>
<keyword evidence="3" id="KW-1280">Immunoglobulin</keyword>
<name>A0A3B4BKR8_PYGNA</name>
<dbReference type="InterPro" id="IPR013783">
    <property type="entry name" value="Ig-like_fold"/>
</dbReference>
<dbReference type="SMART" id="SM00409">
    <property type="entry name" value="IG"/>
    <property type="match status" value="1"/>
</dbReference>
<dbReference type="SUPFAM" id="SSF48726">
    <property type="entry name" value="Immunoglobulin"/>
    <property type="match status" value="1"/>
</dbReference>
<dbReference type="GO" id="GO:0002250">
    <property type="term" value="P:adaptive immune response"/>
    <property type="evidence" value="ECO:0007669"/>
    <property type="project" value="UniProtKB-KW"/>
</dbReference>
<dbReference type="InterPro" id="IPR050199">
    <property type="entry name" value="IgHV"/>
</dbReference>
<dbReference type="Pfam" id="PF07686">
    <property type="entry name" value="V-set"/>
    <property type="match status" value="1"/>
</dbReference>
<dbReference type="InterPro" id="IPR007110">
    <property type="entry name" value="Ig-like_dom"/>
</dbReference>
<dbReference type="PROSITE" id="PS50835">
    <property type="entry name" value="IG_LIKE"/>
    <property type="match status" value="1"/>
</dbReference>
<reference evidence="5" key="3">
    <citation type="submission" date="2025-09" db="UniProtKB">
        <authorList>
            <consortium name="Ensembl"/>
        </authorList>
    </citation>
    <scope>IDENTIFICATION</scope>
</reference>
<dbReference type="AlphaFoldDB" id="A0A3B4BKR8"/>
<evidence type="ECO:0000259" key="4">
    <source>
        <dbReference type="PROSITE" id="PS50835"/>
    </source>
</evidence>
<dbReference type="GeneTree" id="ENSGT01020000230358"/>
<evidence type="ECO:0000256" key="1">
    <source>
        <dbReference type="ARBA" id="ARBA00022859"/>
    </source>
</evidence>